<name>A0ABY7NIN7_9SPHN</name>
<sequence length="164" mass="18581">MILLTVGTQLPFDRLVTIVDSLAPSLPERVFAQIGHGHYRPEHMDWCPFVGPIEFERRIEECSYLISHAGVGTLVMAQKHGKPVILFPRRAALKEHRNDHQLATVRGLEGRPGVQIAYDKDDLARFIAQPKPTPERQDILPERDRLRRTVADLIGAEHRRLAGS</sequence>
<evidence type="ECO:0000313" key="2">
    <source>
        <dbReference type="EMBL" id="WBO20855.1"/>
    </source>
</evidence>
<dbReference type="Pfam" id="PF04101">
    <property type="entry name" value="Glyco_tran_28_C"/>
    <property type="match status" value="1"/>
</dbReference>
<keyword evidence="3" id="KW-1185">Reference proteome</keyword>
<feature type="domain" description="Glycosyl transferase family 28 C-terminal" evidence="1">
    <location>
        <begin position="1"/>
        <end position="109"/>
    </location>
</feature>
<gene>
    <name evidence="2" type="ORF">PBT88_11590</name>
</gene>
<dbReference type="EMBL" id="CP115174">
    <property type="protein sequence ID" value="WBO20855.1"/>
    <property type="molecule type" value="Genomic_DNA"/>
</dbReference>
<proteinExistence type="predicted"/>
<evidence type="ECO:0000259" key="1">
    <source>
        <dbReference type="Pfam" id="PF04101"/>
    </source>
</evidence>
<dbReference type="Gene3D" id="3.40.50.2000">
    <property type="entry name" value="Glycogen Phosphorylase B"/>
    <property type="match status" value="1"/>
</dbReference>
<reference evidence="2 3" key="1">
    <citation type="submission" date="2022-12" db="EMBL/GenBank/DDBJ databases">
        <title>Sphingomonas abieness sp. nov., an endophytic bacterium isolated from Abies koreana.</title>
        <authorList>
            <person name="Jiang L."/>
            <person name="Lee J."/>
        </authorList>
    </citation>
    <scope>NUCLEOTIDE SEQUENCE [LARGE SCALE GENOMIC DNA]</scope>
    <source>
        <strain evidence="3">PAMB 00755</strain>
    </source>
</reference>
<dbReference type="SUPFAM" id="SSF53756">
    <property type="entry name" value="UDP-Glycosyltransferase/glycogen phosphorylase"/>
    <property type="match status" value="1"/>
</dbReference>
<organism evidence="2 3">
    <name type="scientific">Sphingomonas abietis</name>
    <dbReference type="NCBI Taxonomy" id="3012344"/>
    <lineage>
        <taxon>Bacteria</taxon>
        <taxon>Pseudomonadati</taxon>
        <taxon>Pseudomonadota</taxon>
        <taxon>Alphaproteobacteria</taxon>
        <taxon>Sphingomonadales</taxon>
        <taxon>Sphingomonadaceae</taxon>
        <taxon>Sphingomonas</taxon>
    </lineage>
</organism>
<protein>
    <submittedName>
        <fullName evidence="2">Glycosyltransferase</fullName>
    </submittedName>
</protein>
<dbReference type="Proteomes" id="UP001210865">
    <property type="component" value="Chromosome"/>
</dbReference>
<accession>A0ABY7NIN7</accession>
<dbReference type="RefSeq" id="WP_270075505.1">
    <property type="nucleotide sequence ID" value="NZ_CP115174.1"/>
</dbReference>
<dbReference type="InterPro" id="IPR007235">
    <property type="entry name" value="Glyco_trans_28_C"/>
</dbReference>
<evidence type="ECO:0000313" key="3">
    <source>
        <dbReference type="Proteomes" id="UP001210865"/>
    </source>
</evidence>